<dbReference type="PATRIC" id="fig|1354791.3.peg.925"/>
<accession>W8KER8</accession>
<comment type="similarity">
    <text evidence="10">Belongs to the MurCDEF family. MurF subfamily.</text>
</comment>
<dbReference type="GO" id="GO:0071555">
    <property type="term" value="P:cell wall organization"/>
    <property type="evidence" value="ECO:0007669"/>
    <property type="project" value="UniProtKB-KW"/>
</dbReference>
<organism evidence="15 16">
    <name type="scientific">Ectothiorhodospira haloalkaliphila</name>
    <dbReference type="NCBI Taxonomy" id="421628"/>
    <lineage>
        <taxon>Bacteria</taxon>
        <taxon>Pseudomonadati</taxon>
        <taxon>Pseudomonadota</taxon>
        <taxon>Gammaproteobacteria</taxon>
        <taxon>Chromatiales</taxon>
        <taxon>Ectothiorhodospiraceae</taxon>
        <taxon>Ectothiorhodospira</taxon>
    </lineage>
</organism>
<keyword evidence="16" id="KW-1185">Reference proteome</keyword>
<evidence type="ECO:0000256" key="10">
    <source>
        <dbReference type="HAMAP-Rule" id="MF_02019"/>
    </source>
</evidence>
<keyword evidence="7 10" id="KW-0573">Peptidoglycan synthesis</keyword>
<feature type="domain" description="Mur ligase central" evidence="14">
    <location>
        <begin position="104"/>
        <end position="285"/>
    </location>
</feature>
<proteinExistence type="inferred from homology"/>
<dbReference type="InterPro" id="IPR036565">
    <property type="entry name" value="Mur-like_cat_sf"/>
</dbReference>
<dbReference type="PANTHER" id="PTHR43024:SF1">
    <property type="entry name" value="UDP-N-ACETYLMURAMOYL-TRIPEPTIDE--D-ALANYL-D-ALANINE LIGASE"/>
    <property type="match status" value="1"/>
</dbReference>
<dbReference type="HOGENOM" id="CLU_031507_4_0_6"/>
<dbReference type="Pfam" id="PF01225">
    <property type="entry name" value="Mur_ligase"/>
    <property type="match status" value="1"/>
</dbReference>
<comment type="pathway">
    <text evidence="10 11">Cell wall biogenesis; peptidoglycan biosynthesis.</text>
</comment>
<keyword evidence="5 10" id="KW-0067">ATP-binding</keyword>
<dbReference type="InterPro" id="IPR004101">
    <property type="entry name" value="Mur_ligase_C"/>
</dbReference>
<dbReference type="OrthoDB" id="9801978at2"/>
<keyword evidence="1 10" id="KW-0963">Cytoplasm</keyword>
<dbReference type="UniPathway" id="UPA00219"/>
<dbReference type="PANTHER" id="PTHR43024">
    <property type="entry name" value="UDP-N-ACETYLMURAMOYL-TRIPEPTIDE--D-ALANYL-D-ALANINE LIGASE"/>
    <property type="match status" value="1"/>
</dbReference>
<dbReference type="SUPFAM" id="SSF53623">
    <property type="entry name" value="MurD-like peptide ligases, catalytic domain"/>
    <property type="match status" value="1"/>
</dbReference>
<evidence type="ECO:0000259" key="13">
    <source>
        <dbReference type="Pfam" id="PF02875"/>
    </source>
</evidence>
<feature type="domain" description="Mur ligase C-terminal" evidence="13">
    <location>
        <begin position="308"/>
        <end position="427"/>
    </location>
</feature>
<dbReference type="Pfam" id="PF02875">
    <property type="entry name" value="Mur_ligase_C"/>
    <property type="match status" value="1"/>
</dbReference>
<dbReference type="SUPFAM" id="SSF53244">
    <property type="entry name" value="MurD-like peptide ligases, peptide-binding domain"/>
    <property type="match status" value="1"/>
</dbReference>
<dbReference type="SUPFAM" id="SSF63418">
    <property type="entry name" value="MurE/MurF N-terminal domain"/>
    <property type="match status" value="1"/>
</dbReference>
<evidence type="ECO:0000256" key="8">
    <source>
        <dbReference type="ARBA" id="ARBA00023306"/>
    </source>
</evidence>
<dbReference type="GO" id="GO:0005524">
    <property type="term" value="F:ATP binding"/>
    <property type="evidence" value="ECO:0007669"/>
    <property type="project" value="UniProtKB-UniRule"/>
</dbReference>
<dbReference type="InterPro" id="IPR051046">
    <property type="entry name" value="MurCDEF_CellWall_CoF430Synth"/>
</dbReference>
<comment type="catalytic activity">
    <reaction evidence="10 11">
        <text>D-alanyl-D-alanine + UDP-N-acetyl-alpha-D-muramoyl-L-alanyl-gamma-D-glutamyl-meso-2,6-diaminopimelate + ATP = UDP-N-acetyl-alpha-D-muramoyl-L-alanyl-gamma-D-glutamyl-meso-2,6-diaminopimeloyl-D-alanyl-D-alanine + ADP + phosphate + H(+)</text>
        <dbReference type="Rhea" id="RHEA:28374"/>
        <dbReference type="ChEBI" id="CHEBI:15378"/>
        <dbReference type="ChEBI" id="CHEBI:30616"/>
        <dbReference type="ChEBI" id="CHEBI:43474"/>
        <dbReference type="ChEBI" id="CHEBI:57822"/>
        <dbReference type="ChEBI" id="CHEBI:61386"/>
        <dbReference type="ChEBI" id="CHEBI:83905"/>
        <dbReference type="ChEBI" id="CHEBI:456216"/>
        <dbReference type="EC" id="6.3.2.10"/>
    </reaction>
</comment>
<evidence type="ECO:0000313" key="15">
    <source>
        <dbReference type="EMBL" id="AHK78254.1"/>
    </source>
</evidence>
<protein>
    <recommendedName>
        <fullName evidence="10 11">UDP-N-acetylmuramoyl-tripeptide--D-alanyl-D-alanine ligase</fullName>
        <ecNumber evidence="10 11">6.3.2.10</ecNumber>
    </recommendedName>
    <alternativeName>
        <fullName evidence="10">D-alanyl-D-alanine-adding enzyme</fullName>
    </alternativeName>
</protein>
<evidence type="ECO:0000256" key="6">
    <source>
        <dbReference type="ARBA" id="ARBA00022960"/>
    </source>
</evidence>
<comment type="subcellular location">
    <subcellularLocation>
        <location evidence="10 11">Cytoplasm</location>
    </subcellularLocation>
</comment>
<keyword evidence="2 10" id="KW-0436">Ligase</keyword>
<dbReference type="GO" id="GO:0008360">
    <property type="term" value="P:regulation of cell shape"/>
    <property type="evidence" value="ECO:0007669"/>
    <property type="project" value="UniProtKB-KW"/>
</dbReference>
<feature type="domain" description="Mur ligase N-terminal catalytic" evidence="12">
    <location>
        <begin position="24"/>
        <end position="92"/>
    </location>
</feature>
<evidence type="ECO:0000256" key="3">
    <source>
        <dbReference type="ARBA" id="ARBA00022618"/>
    </source>
</evidence>
<dbReference type="InterPro" id="IPR013221">
    <property type="entry name" value="Mur_ligase_cen"/>
</dbReference>
<dbReference type="GO" id="GO:0005737">
    <property type="term" value="C:cytoplasm"/>
    <property type="evidence" value="ECO:0007669"/>
    <property type="project" value="UniProtKB-SubCell"/>
</dbReference>
<dbReference type="GO" id="GO:0008766">
    <property type="term" value="F:UDP-N-acetylmuramoylalanyl-D-glutamyl-2,6-diaminopimelate-D-alanyl-D-alanine ligase activity"/>
    <property type="evidence" value="ECO:0007669"/>
    <property type="project" value="RHEA"/>
</dbReference>
<gene>
    <name evidence="10" type="primary">murF</name>
    <name evidence="15" type="ORF">M911_02675</name>
</gene>
<dbReference type="InterPro" id="IPR035911">
    <property type="entry name" value="MurE/MurF_N"/>
</dbReference>
<dbReference type="InterPro" id="IPR000713">
    <property type="entry name" value="Mur_ligase_N"/>
</dbReference>
<dbReference type="NCBIfam" id="TIGR01143">
    <property type="entry name" value="murF"/>
    <property type="match status" value="1"/>
</dbReference>
<reference evidence="16" key="2">
    <citation type="submission" date="2014-02" db="EMBL/GenBank/DDBJ databases">
        <title>Draft Genome Sequence of extremely halophilic bacteria Halorhodospira halochloris.</title>
        <authorList>
            <person name="Singh K.S."/>
        </authorList>
    </citation>
    <scope>NUCLEOTIDE SEQUENCE [LARGE SCALE GENOMIC DNA]</scope>
    <source>
        <strain evidence="16">A</strain>
    </source>
</reference>
<evidence type="ECO:0000256" key="1">
    <source>
        <dbReference type="ARBA" id="ARBA00022490"/>
    </source>
</evidence>
<keyword evidence="4 10" id="KW-0547">Nucleotide-binding</keyword>
<dbReference type="Gene3D" id="3.40.1390.10">
    <property type="entry name" value="MurE/MurF, N-terminal domain"/>
    <property type="match status" value="1"/>
</dbReference>
<dbReference type="Gene3D" id="3.40.1190.10">
    <property type="entry name" value="Mur-like, catalytic domain"/>
    <property type="match status" value="1"/>
</dbReference>
<evidence type="ECO:0000259" key="12">
    <source>
        <dbReference type="Pfam" id="PF01225"/>
    </source>
</evidence>
<dbReference type="EC" id="6.3.2.10" evidence="10 11"/>
<keyword evidence="9 10" id="KW-0961">Cell wall biogenesis/degradation</keyword>
<evidence type="ECO:0000313" key="16">
    <source>
        <dbReference type="Proteomes" id="UP000019442"/>
    </source>
</evidence>
<dbReference type="KEGG" id="hhc:M911_02675"/>
<dbReference type="InterPro" id="IPR036615">
    <property type="entry name" value="Mur_ligase_C_dom_sf"/>
</dbReference>
<keyword evidence="8 10" id="KW-0131">Cell cycle</keyword>
<evidence type="ECO:0000256" key="7">
    <source>
        <dbReference type="ARBA" id="ARBA00022984"/>
    </source>
</evidence>
<sequence>MMRLSLQEAASLCHGSPSGDDVMVTGVSTHSRQVSEGSLFVALQGPRFDAHEFIHAALPAAAVMVSRPVASGHPRILVKDTRQALGALAAGWRRRCPARVVGLTGSNGKTTVKEMLAAILQQAGSTLATRGNLNNDIGVPLTLLGLSTEHRFAVIEMGANHAGEIANLTALAGPQVALITNAGPAHLEGFGSLEGVARAKGEIFQGLGPDGVAVINADDPYAQFWESLNTGRRTLLFGTSERAQVQVGQGADGVAWVRHEGVCLPVNLALPGAHNRLNAAAAAAASLALALDLETIAAGLSSLAPVPGRLMRRKGRDGLNIIDDSYNANPASTRAAVDMLLDEPGPRILVLGDMGELGDDGPALHRQTGEYAAARGVDRLLAVGPLCRHAVEGFGERALHFKDQEALIRALDTLLPKNGTLLVKGSRGQRMERVVEALITPDERQQEQSESQEHAAHSV</sequence>
<dbReference type="Gene3D" id="3.90.190.20">
    <property type="entry name" value="Mur ligase, C-terminal domain"/>
    <property type="match status" value="1"/>
</dbReference>
<dbReference type="GO" id="GO:0047480">
    <property type="term" value="F:UDP-N-acetylmuramoyl-tripeptide-D-alanyl-D-alanine ligase activity"/>
    <property type="evidence" value="ECO:0007669"/>
    <property type="project" value="UniProtKB-UniRule"/>
</dbReference>
<dbReference type="InterPro" id="IPR005863">
    <property type="entry name" value="UDP-N-AcMur_synth"/>
</dbReference>
<keyword evidence="6 10" id="KW-0133">Cell shape</keyword>
<dbReference type="GO" id="GO:0009252">
    <property type="term" value="P:peptidoglycan biosynthetic process"/>
    <property type="evidence" value="ECO:0007669"/>
    <property type="project" value="UniProtKB-UniRule"/>
</dbReference>
<comment type="function">
    <text evidence="10 11">Involved in cell wall formation. Catalyzes the final step in the synthesis of UDP-N-acetylmuramoyl-pentapeptide, the precursor of murein.</text>
</comment>
<dbReference type="Pfam" id="PF08245">
    <property type="entry name" value="Mur_ligase_M"/>
    <property type="match status" value="1"/>
</dbReference>
<dbReference type="GO" id="GO:0051301">
    <property type="term" value="P:cell division"/>
    <property type="evidence" value="ECO:0007669"/>
    <property type="project" value="UniProtKB-KW"/>
</dbReference>
<evidence type="ECO:0000259" key="14">
    <source>
        <dbReference type="Pfam" id="PF08245"/>
    </source>
</evidence>
<evidence type="ECO:0000256" key="4">
    <source>
        <dbReference type="ARBA" id="ARBA00022741"/>
    </source>
</evidence>
<evidence type="ECO:0000256" key="11">
    <source>
        <dbReference type="RuleBase" id="RU004136"/>
    </source>
</evidence>
<reference evidence="15 16" key="1">
    <citation type="journal article" date="2014" name="J Genomics">
        <title>Draft Genome Sequence of the Extremely Halophilic Phototrophic Purple Sulfur Bacterium Halorhodospira halochloris.</title>
        <authorList>
            <person name="Singh K.S."/>
            <person name="Kirksey J."/>
            <person name="Hoff W.D."/>
            <person name="Deole R."/>
        </authorList>
    </citation>
    <scope>NUCLEOTIDE SEQUENCE [LARGE SCALE GENOMIC DNA]</scope>
    <source>
        <strain evidence="15 16">A</strain>
    </source>
</reference>
<dbReference type="Proteomes" id="UP000019442">
    <property type="component" value="Chromosome"/>
</dbReference>
<keyword evidence="3 10" id="KW-0132">Cell division</keyword>
<evidence type="ECO:0000256" key="2">
    <source>
        <dbReference type="ARBA" id="ARBA00022598"/>
    </source>
</evidence>
<dbReference type="HAMAP" id="MF_02019">
    <property type="entry name" value="MurF"/>
    <property type="match status" value="1"/>
</dbReference>
<name>W8KER8_9GAMM</name>
<dbReference type="EMBL" id="CP007268">
    <property type="protein sequence ID" value="AHK78254.1"/>
    <property type="molecule type" value="Genomic_DNA"/>
</dbReference>
<feature type="binding site" evidence="10">
    <location>
        <begin position="105"/>
        <end position="111"/>
    </location>
    <ligand>
        <name>ATP</name>
        <dbReference type="ChEBI" id="CHEBI:30616"/>
    </ligand>
</feature>
<dbReference type="RefSeq" id="WP_025280606.1">
    <property type="nucleotide sequence ID" value="NZ_CP007268.1"/>
</dbReference>
<evidence type="ECO:0000256" key="5">
    <source>
        <dbReference type="ARBA" id="ARBA00022840"/>
    </source>
</evidence>
<dbReference type="AlphaFoldDB" id="W8KER8"/>
<evidence type="ECO:0000256" key="9">
    <source>
        <dbReference type="ARBA" id="ARBA00023316"/>
    </source>
</evidence>